<dbReference type="Gene3D" id="1.20.1070.10">
    <property type="entry name" value="Rhodopsin 7-helix transmembrane proteins"/>
    <property type="match status" value="2"/>
</dbReference>
<feature type="transmembrane region" description="Helical" evidence="12">
    <location>
        <begin position="111"/>
        <end position="133"/>
    </location>
</feature>
<evidence type="ECO:0000259" key="13">
    <source>
        <dbReference type="PROSITE" id="PS50262"/>
    </source>
</evidence>
<dbReference type="AlphaFoldDB" id="A0A5E4CJS7"/>
<dbReference type="EMBL" id="CABDUW010001497">
    <property type="protein sequence ID" value="VTJ82096.1"/>
    <property type="molecule type" value="Genomic_DNA"/>
</dbReference>
<evidence type="ECO:0000256" key="10">
    <source>
        <dbReference type="ARBA" id="ARBA00023224"/>
    </source>
</evidence>
<keyword evidence="6 12" id="KW-1133">Transmembrane helix</keyword>
<keyword evidence="8 12" id="KW-0472">Membrane</keyword>
<comment type="similarity">
    <text evidence="11">Belongs to the G-protein coupled receptor 1 family.</text>
</comment>
<dbReference type="FunFam" id="1.20.1070.10:FF:000001">
    <property type="entry name" value="Olfactory receptor"/>
    <property type="match status" value="1"/>
</dbReference>
<evidence type="ECO:0000256" key="3">
    <source>
        <dbReference type="ARBA" id="ARBA00022606"/>
    </source>
</evidence>
<dbReference type="GO" id="GO:0004984">
    <property type="term" value="F:olfactory receptor activity"/>
    <property type="evidence" value="ECO:0007669"/>
    <property type="project" value="InterPro"/>
</dbReference>
<dbReference type="InterPro" id="IPR017452">
    <property type="entry name" value="GPCR_Rhodpsn_7TM"/>
</dbReference>
<dbReference type="PROSITE" id="PS50262">
    <property type="entry name" value="G_PROTEIN_RECEP_F1_2"/>
    <property type="match status" value="2"/>
</dbReference>
<dbReference type="CDD" id="cd15225">
    <property type="entry name" value="7tmA_OR10A-like"/>
    <property type="match status" value="1"/>
</dbReference>
<dbReference type="PROSITE" id="PS00237">
    <property type="entry name" value="G_PROTEIN_RECEP_F1_1"/>
    <property type="match status" value="1"/>
</dbReference>
<feature type="transmembrane region" description="Helical" evidence="12">
    <location>
        <begin position="248"/>
        <end position="266"/>
    </location>
</feature>
<evidence type="ECO:0000313" key="14">
    <source>
        <dbReference type="EMBL" id="VTJ82096.1"/>
    </source>
</evidence>
<feature type="transmembrane region" description="Helical" evidence="12">
    <location>
        <begin position="427"/>
        <end position="445"/>
    </location>
</feature>
<keyword evidence="7 11" id="KW-0297">G-protein coupled receptor</keyword>
<feature type="transmembrane region" description="Helical" evidence="12">
    <location>
        <begin position="335"/>
        <end position="357"/>
    </location>
</feature>
<feature type="transmembrane region" description="Helical" evidence="12">
    <location>
        <begin position="286"/>
        <end position="305"/>
    </location>
</feature>
<evidence type="ECO:0000256" key="1">
    <source>
        <dbReference type="ARBA" id="ARBA00004651"/>
    </source>
</evidence>
<evidence type="ECO:0000256" key="12">
    <source>
        <dbReference type="SAM" id="Phobius"/>
    </source>
</evidence>
<reference evidence="14" key="1">
    <citation type="submission" date="2019-04" db="EMBL/GenBank/DDBJ databases">
        <authorList>
            <person name="Alioto T."/>
            <person name="Alioto T."/>
        </authorList>
    </citation>
    <scope>NUCLEOTIDE SEQUENCE [LARGE SCALE GENOMIC DNA]</scope>
</reference>
<dbReference type="InterPro" id="IPR000725">
    <property type="entry name" value="Olfact_rcpt"/>
</dbReference>
<dbReference type="SUPFAM" id="SSF81321">
    <property type="entry name" value="Family A G protein-coupled receptor-like"/>
    <property type="match status" value="2"/>
</dbReference>
<accession>A0A5E4CJS7</accession>
<feature type="domain" description="G-protein coupled receptors family 1 profile" evidence="13">
    <location>
        <begin position="339"/>
        <end position="482"/>
    </location>
</feature>
<dbReference type="PANTHER" id="PTHR26453">
    <property type="entry name" value="OLFACTORY RECEPTOR"/>
    <property type="match status" value="1"/>
</dbReference>
<feature type="transmembrane region" description="Helical" evidence="12">
    <location>
        <begin position="73"/>
        <end position="91"/>
    </location>
</feature>
<dbReference type="FunFam" id="1.20.1070.10:FF:000008">
    <property type="entry name" value="Olfactory receptor"/>
    <property type="match status" value="1"/>
</dbReference>
<gene>
    <name evidence="14" type="ORF">MONAX_5E039901</name>
</gene>
<evidence type="ECO:0000256" key="6">
    <source>
        <dbReference type="ARBA" id="ARBA00022989"/>
    </source>
</evidence>
<feature type="transmembrane region" description="Helical" evidence="12">
    <location>
        <begin position="392"/>
        <end position="415"/>
    </location>
</feature>
<comment type="subcellular location">
    <subcellularLocation>
        <location evidence="1">Cell membrane</location>
        <topology evidence="1">Multi-pass membrane protein</topology>
    </subcellularLocation>
</comment>
<proteinExistence type="inferred from homology"/>
<keyword evidence="10 11" id="KW-0807">Transducer</keyword>
<comment type="caution">
    <text evidence="14">The sequence shown here is derived from an EMBL/GenBank/DDBJ whole genome shotgun (WGS) entry which is preliminary data.</text>
</comment>
<dbReference type="PRINTS" id="PR00245">
    <property type="entry name" value="OLFACTORYR"/>
</dbReference>
<evidence type="ECO:0000256" key="11">
    <source>
        <dbReference type="RuleBase" id="RU000688"/>
    </source>
</evidence>
<evidence type="ECO:0000313" key="15">
    <source>
        <dbReference type="Proteomes" id="UP000335636"/>
    </source>
</evidence>
<evidence type="ECO:0000256" key="8">
    <source>
        <dbReference type="ARBA" id="ARBA00023136"/>
    </source>
</evidence>
<keyword evidence="15" id="KW-1185">Reference proteome</keyword>
<feature type="transmembrane region" description="Helical" evidence="12">
    <location>
        <begin position="213"/>
        <end position="236"/>
    </location>
</feature>
<evidence type="ECO:0000256" key="9">
    <source>
        <dbReference type="ARBA" id="ARBA00023170"/>
    </source>
</evidence>
<name>A0A5E4CJS7_MARMO</name>
<keyword evidence="5" id="KW-0552">Olfaction</keyword>
<evidence type="ECO:0000256" key="5">
    <source>
        <dbReference type="ARBA" id="ARBA00022725"/>
    </source>
</evidence>
<dbReference type="GO" id="GO:0005886">
    <property type="term" value="C:plasma membrane"/>
    <property type="evidence" value="ECO:0007669"/>
    <property type="project" value="UniProtKB-SubCell"/>
</dbReference>
<dbReference type="PRINTS" id="PR00237">
    <property type="entry name" value="GPCRRHODOPSN"/>
</dbReference>
<evidence type="ECO:0000256" key="2">
    <source>
        <dbReference type="ARBA" id="ARBA00022475"/>
    </source>
</evidence>
<keyword evidence="3" id="KW-0716">Sensory transduction</keyword>
<dbReference type="InterPro" id="IPR000276">
    <property type="entry name" value="GPCR_Rhodpsn"/>
</dbReference>
<dbReference type="Proteomes" id="UP000335636">
    <property type="component" value="Unassembled WGS sequence"/>
</dbReference>
<feature type="transmembrane region" description="Helical" evidence="12">
    <location>
        <begin position="465"/>
        <end position="484"/>
    </location>
</feature>
<keyword evidence="4 11" id="KW-0812">Transmembrane</keyword>
<keyword evidence="9 11" id="KW-0675">Receptor</keyword>
<feature type="transmembrane region" description="Helical" evidence="12">
    <location>
        <begin position="38"/>
        <end position="61"/>
    </location>
</feature>
<evidence type="ECO:0000256" key="4">
    <source>
        <dbReference type="ARBA" id="ARBA00022692"/>
    </source>
</evidence>
<evidence type="ECO:0000256" key="7">
    <source>
        <dbReference type="ARBA" id="ARBA00023040"/>
    </source>
</evidence>
<organism evidence="14 15">
    <name type="scientific">Marmota monax</name>
    <name type="common">Woodchuck</name>
    <dbReference type="NCBI Taxonomy" id="9995"/>
    <lineage>
        <taxon>Eukaryota</taxon>
        <taxon>Metazoa</taxon>
        <taxon>Chordata</taxon>
        <taxon>Craniata</taxon>
        <taxon>Vertebrata</taxon>
        <taxon>Euteleostomi</taxon>
        <taxon>Mammalia</taxon>
        <taxon>Eutheria</taxon>
        <taxon>Euarchontoglires</taxon>
        <taxon>Glires</taxon>
        <taxon>Rodentia</taxon>
        <taxon>Sciuromorpha</taxon>
        <taxon>Sciuridae</taxon>
        <taxon>Xerinae</taxon>
        <taxon>Marmotini</taxon>
        <taxon>Marmota</taxon>
    </lineage>
</organism>
<feature type="domain" description="G-protein coupled receptors family 1 profile" evidence="13">
    <location>
        <begin position="54"/>
        <end position="303"/>
    </location>
</feature>
<dbReference type="GO" id="GO:0004930">
    <property type="term" value="F:G protein-coupled receptor activity"/>
    <property type="evidence" value="ECO:0007669"/>
    <property type="project" value="UniProtKB-KW"/>
</dbReference>
<feature type="transmembrane region" description="Helical" evidence="12">
    <location>
        <begin position="154"/>
        <end position="177"/>
    </location>
</feature>
<protein>
    <recommendedName>
        <fullName evidence="13">G-protein coupled receptors family 1 profile domain-containing protein</fullName>
    </recommendedName>
</protein>
<keyword evidence="2" id="KW-1003">Cell membrane</keyword>
<sequence length="508" mass="54737">MPVARTPPGGPAALAWANQSGARDFVLLGLAHVPRLRALLATLSLALFLLALLGNALIALLPGLDPALRAPMYFFLRQLALVELCFSLDVAPRLLLTLLRPGRGVSPAACALQLLLVLSCVTSECFLLTAMAWDRFVAICRPLHYGALVSLRRCRLLAAACWLAGVPVALVFTIWLFSFPFCGPRGIRHFFCDIAPLLSLVCADTRVFEANVLAATVLVMFIPFCLIATSYARILLVVLRMPSASGRLKALSTCASHLIVVILFYGTTGVIHLRPKASYSPESKQVVSLSYTLVTPMLNPLIYSLRNKEVKAALGRVCCQRRGRRKKAVVLGRRPGVSVLGFALSVPNAAAALSLPFCAGRPAVDHFFCELPAVLRTACADTTANHRLISGLGVPILLVPLTFILASYASILATVGKMPSARSRLKALSTCSSHLAVVGLFYGTVSAMYLRPRASSALPARQHKLVAVFYLVVTPVLNPLIYSLRNREVHAAARYALARLRGVRAAGR</sequence>
<dbReference type="Pfam" id="PF13853">
    <property type="entry name" value="7tm_4"/>
    <property type="match status" value="2"/>
</dbReference>